<evidence type="ECO:0000313" key="4">
    <source>
        <dbReference type="Proteomes" id="UP000755654"/>
    </source>
</evidence>
<gene>
    <name evidence="3" type="ORF">HAP95_02410</name>
</gene>
<dbReference type="RefSeq" id="WP_215882805.1">
    <property type="nucleotide sequence ID" value="NZ_JAAOMP010000029.1"/>
</dbReference>
<protein>
    <recommendedName>
        <fullName evidence="5">Phage tail collar domain-containing protein</fullName>
    </recommendedName>
</protein>
<feature type="chain" id="PRO_5046544332" description="Phage tail collar domain-containing protein" evidence="2">
    <location>
        <begin position="26"/>
        <end position="307"/>
    </location>
</feature>
<keyword evidence="2" id="KW-0732">Signal</keyword>
<reference evidence="3 4" key="1">
    <citation type="journal article" date="2021" name="ISME J.">
        <title>Genomic evolution of the class Acidithiobacillia: deep-branching Proteobacteria living in extreme acidic conditions.</title>
        <authorList>
            <person name="Moya-Beltran A."/>
            <person name="Beard S."/>
            <person name="Rojas-Villalobos C."/>
            <person name="Issotta F."/>
            <person name="Gallardo Y."/>
            <person name="Ulloa R."/>
            <person name="Giaveno A."/>
            <person name="Degli Esposti M."/>
            <person name="Johnson D.B."/>
            <person name="Quatrini R."/>
        </authorList>
    </citation>
    <scope>NUCLEOTIDE SEQUENCE [LARGE SCALE GENOMIC DNA]</scope>
    <source>
        <strain evidence="3 4">RW2</strain>
    </source>
</reference>
<organism evidence="3 4">
    <name type="scientific">Acidithiobacillus sulfurivorans</name>
    <dbReference type="NCBI Taxonomy" id="1958756"/>
    <lineage>
        <taxon>Bacteria</taxon>
        <taxon>Pseudomonadati</taxon>
        <taxon>Pseudomonadota</taxon>
        <taxon>Acidithiobacillia</taxon>
        <taxon>Acidithiobacillales</taxon>
        <taxon>Acidithiobacillaceae</taxon>
        <taxon>Acidithiobacillus</taxon>
    </lineage>
</organism>
<name>A0ABS5ZVH6_9PROT</name>
<keyword evidence="4" id="KW-1185">Reference proteome</keyword>
<evidence type="ECO:0000256" key="1">
    <source>
        <dbReference type="SAM" id="MobiDB-lite"/>
    </source>
</evidence>
<feature type="signal peptide" evidence="2">
    <location>
        <begin position="1"/>
        <end position="25"/>
    </location>
</feature>
<evidence type="ECO:0000256" key="2">
    <source>
        <dbReference type="SAM" id="SignalP"/>
    </source>
</evidence>
<evidence type="ECO:0008006" key="5">
    <source>
        <dbReference type="Google" id="ProtNLM"/>
    </source>
</evidence>
<accession>A0ABS5ZVH6</accession>
<evidence type="ECO:0000313" key="3">
    <source>
        <dbReference type="EMBL" id="MBU2759051.1"/>
    </source>
</evidence>
<proteinExistence type="predicted"/>
<comment type="caution">
    <text evidence="3">The sequence shown here is derived from an EMBL/GenBank/DDBJ whole genome shotgun (WGS) entry which is preliminary data.</text>
</comment>
<feature type="region of interest" description="Disordered" evidence="1">
    <location>
        <begin position="283"/>
        <end position="307"/>
    </location>
</feature>
<dbReference type="Proteomes" id="UP000755654">
    <property type="component" value="Unassembled WGS sequence"/>
</dbReference>
<dbReference type="EMBL" id="JAAOMP010000029">
    <property type="protein sequence ID" value="MBU2759051.1"/>
    <property type="molecule type" value="Genomic_DNA"/>
</dbReference>
<sequence length="307" mass="29179">MLHRKPLSTLLLALVAVAAVQSASAAPDTTCVPGSVSLNQVGKNIPVEVPAQESGCSVISVKLSGAAGGSSGRFGPGGAGGLLQFNLPAAKFSGLWMATVGQAGANAIGRNGGNGGGYTSVSFNGYTNIYTKGHTLGMAGGGGGGAAGQSGGFGGEPKSDLGEGTGCTGDHRCLTEGKGGTPFAGGQAGEIYLGMNNAFGPSYNGSYLRGGAGQGQSDRVAGVGGGGVGGLAHGSIAGGGGGGGGYFGGGGGSDGSSHYAGPYFDGAGGGAANYVINAAQQVHNTPGGGGQSGAQPQNGSIVIRWHN</sequence>